<feature type="compositionally biased region" description="Basic and acidic residues" evidence="2">
    <location>
        <begin position="23"/>
        <end position="32"/>
    </location>
</feature>
<feature type="region of interest" description="Disordered" evidence="2">
    <location>
        <begin position="1"/>
        <end position="32"/>
    </location>
</feature>
<name>A0A0N0P3P2_LEPSE</name>
<keyword evidence="4" id="KW-1185">Reference proteome</keyword>
<organism evidence="3 4">
    <name type="scientific">Leptomonas seymouri</name>
    <dbReference type="NCBI Taxonomy" id="5684"/>
    <lineage>
        <taxon>Eukaryota</taxon>
        <taxon>Discoba</taxon>
        <taxon>Euglenozoa</taxon>
        <taxon>Kinetoplastea</taxon>
        <taxon>Metakinetoplastina</taxon>
        <taxon>Trypanosomatida</taxon>
        <taxon>Trypanosomatidae</taxon>
        <taxon>Leishmaniinae</taxon>
        <taxon>Leptomonas</taxon>
    </lineage>
</organism>
<keyword evidence="1" id="KW-0175">Coiled coil</keyword>
<evidence type="ECO:0000256" key="2">
    <source>
        <dbReference type="SAM" id="MobiDB-lite"/>
    </source>
</evidence>
<dbReference type="AlphaFoldDB" id="A0A0N0P3P2"/>
<dbReference type="OrthoDB" id="266168at2759"/>
<reference evidence="3 4" key="1">
    <citation type="journal article" date="2015" name="PLoS Pathog.">
        <title>Leptomonas seymouri: Adaptations to the Dixenous Life Cycle Analyzed by Genome Sequencing, Transcriptome Profiling and Co-infection with Leishmania donovani.</title>
        <authorList>
            <person name="Kraeva N."/>
            <person name="Butenko A."/>
            <person name="Hlavacova J."/>
            <person name="Kostygov A."/>
            <person name="Myskova J."/>
            <person name="Grybchuk D."/>
            <person name="Lestinova T."/>
            <person name="Votypka J."/>
            <person name="Volf P."/>
            <person name="Opperdoes F."/>
            <person name="Flegontov P."/>
            <person name="Lukes J."/>
            <person name="Yurchenko V."/>
        </authorList>
    </citation>
    <scope>NUCLEOTIDE SEQUENCE [LARGE SCALE GENOMIC DNA]</scope>
    <source>
        <strain evidence="3 4">ATCC 30220</strain>
    </source>
</reference>
<dbReference type="EMBL" id="LJSK01000266">
    <property type="protein sequence ID" value="KPI84359.1"/>
    <property type="molecule type" value="Genomic_DNA"/>
</dbReference>
<proteinExistence type="predicted"/>
<protein>
    <submittedName>
        <fullName evidence="3">Uncharacterized protein</fullName>
    </submittedName>
</protein>
<accession>A0A0N0P3P2</accession>
<gene>
    <name evidence="3" type="ORF">ABL78_6588</name>
</gene>
<evidence type="ECO:0000256" key="1">
    <source>
        <dbReference type="SAM" id="Coils"/>
    </source>
</evidence>
<evidence type="ECO:0000313" key="3">
    <source>
        <dbReference type="EMBL" id="KPI84359.1"/>
    </source>
</evidence>
<feature type="coiled-coil region" evidence="1">
    <location>
        <begin position="91"/>
        <end position="118"/>
    </location>
</feature>
<evidence type="ECO:0000313" key="4">
    <source>
        <dbReference type="Proteomes" id="UP000038009"/>
    </source>
</evidence>
<dbReference type="VEuPathDB" id="TriTrypDB:Lsey_0266_0050"/>
<dbReference type="Proteomes" id="UP000038009">
    <property type="component" value="Unassembled WGS sequence"/>
</dbReference>
<comment type="caution">
    <text evidence="3">The sequence shown here is derived from an EMBL/GenBank/DDBJ whole genome shotgun (WGS) entry which is preliminary data.</text>
</comment>
<sequence length="216" mass="24331">MALRSKASLRNAGVNQKPMGSPRTEKQQQLEDGPHTYAEYLECRRGLVSAILDEQDEHALQMEERARQAVARAAAIIQSSHSQEKERLDYLHQLEGRIQALQQARRTAAAELDDFQQSAAETRQRLVMELDEVQQRTKRARAGWSAVQTALQQHRVKERATESGAAQRCGEAAEQQLQSQVTAVEARFQQAVAVLQAQVQERKVWADAQCAMCDVR</sequence>